<dbReference type="InterPro" id="IPR039498">
    <property type="entry name" value="NTP_transf_5"/>
</dbReference>
<keyword evidence="1" id="KW-0808">Transferase</keyword>
<proteinExistence type="predicted"/>
<dbReference type="Proteomes" id="UP000516148">
    <property type="component" value="Chromosome"/>
</dbReference>
<keyword evidence="2" id="KW-1185">Reference proteome</keyword>
<gene>
    <name evidence="1" type="ORF">H3Z74_01855</name>
</gene>
<dbReference type="RefSeq" id="WP_187762326.1">
    <property type="nucleotide sequence ID" value="NZ_CP061038.1"/>
</dbReference>
<accession>A0A7H0LK16</accession>
<organism evidence="1 2">
    <name type="scientific">Sphingomonas alpina</name>
    <dbReference type="NCBI Taxonomy" id="653931"/>
    <lineage>
        <taxon>Bacteria</taxon>
        <taxon>Pseudomonadati</taxon>
        <taxon>Pseudomonadota</taxon>
        <taxon>Alphaproteobacteria</taxon>
        <taxon>Sphingomonadales</taxon>
        <taxon>Sphingomonadaceae</taxon>
        <taxon>Sphingomonas</taxon>
    </lineage>
</organism>
<dbReference type="EMBL" id="CP061038">
    <property type="protein sequence ID" value="QNQ10019.1"/>
    <property type="molecule type" value="Genomic_DNA"/>
</dbReference>
<name>A0A7H0LK16_9SPHN</name>
<dbReference type="KEGG" id="spap:H3Z74_01855"/>
<dbReference type="AlphaFoldDB" id="A0A7H0LK16"/>
<evidence type="ECO:0000313" key="2">
    <source>
        <dbReference type="Proteomes" id="UP000516148"/>
    </source>
</evidence>
<dbReference type="Pfam" id="PF14907">
    <property type="entry name" value="NTP_transf_5"/>
    <property type="match status" value="1"/>
</dbReference>
<sequence length="408" mass="45376">MDIDQPPGAARIDGLNARAFSPELRFILLAVRTLDGPDDPKLLRTAAGAGLDWDIVVQGLARHGLLWLTAPLLAAGDVVPAPAAAALRRINAANVVATLQRIEEAVRVARAFEQAGVRFVMIKGVPLSVQLYRDPARRAGRDLDFVIERGKAAQVDAILTGLGYFRPDNGVPDAAGTAPIVKEIGYLHSRSRILVEVHDRLTDNAELLSWDCETLWADRETVSVGSYSMPTMARHRLPVYLCLHGAKHGWARLMWLHDLAALIDTPEAAERALADAAALGLDGAMLHGFARLHAWFGHSIPPAILARAHASRQVRLLDRLAARFHRDAGWHEQPGRHSWRRFWQGSVLSRSIGYAIKPDRRYWRRQLALELFSPADRQLITLPAGLTWLYPVLRPVGWLARRWKLRRG</sequence>
<protein>
    <submittedName>
        <fullName evidence="1">Nucleotidyltransferase family protein</fullName>
    </submittedName>
</protein>
<dbReference type="Gene3D" id="3.30.460.40">
    <property type="match status" value="1"/>
</dbReference>
<reference evidence="1 2" key="1">
    <citation type="submission" date="2020-09" db="EMBL/GenBank/DDBJ databases">
        <title>Sphingomonas sp., a new species isolated from pork steak.</title>
        <authorList>
            <person name="Heidler von Heilborn D."/>
        </authorList>
    </citation>
    <scope>NUCLEOTIDE SEQUENCE [LARGE SCALE GENOMIC DNA]</scope>
    <source>
        <strain evidence="2">S8-3T</strain>
    </source>
</reference>
<evidence type="ECO:0000313" key="1">
    <source>
        <dbReference type="EMBL" id="QNQ10019.1"/>
    </source>
</evidence>
<dbReference type="GO" id="GO:0016740">
    <property type="term" value="F:transferase activity"/>
    <property type="evidence" value="ECO:0007669"/>
    <property type="project" value="UniProtKB-KW"/>
</dbReference>